<evidence type="ECO:0000256" key="1">
    <source>
        <dbReference type="SAM" id="MobiDB-lite"/>
    </source>
</evidence>
<feature type="region of interest" description="Disordered" evidence="1">
    <location>
        <begin position="22"/>
        <end position="86"/>
    </location>
</feature>
<dbReference type="PROSITE" id="PS51257">
    <property type="entry name" value="PROKAR_LIPOPROTEIN"/>
    <property type="match status" value="1"/>
</dbReference>
<dbReference type="AlphaFoldDB" id="A0A5J4SGI1"/>
<feature type="compositionally biased region" description="Basic and acidic residues" evidence="1">
    <location>
        <begin position="65"/>
        <end position="86"/>
    </location>
</feature>
<protein>
    <recommendedName>
        <fullName evidence="3">Lipoprotein</fullName>
    </recommendedName>
</protein>
<sequence length="86" mass="9452">MKKIFLAIALCGFLFASCGNKSNKNNTHTHEDGSVHTDHSAAEQPKPVQESFEVKADSSATVKADSLKTKEKEHTHDHGESKSHKH</sequence>
<accession>A0A5J4SGI1</accession>
<feature type="compositionally biased region" description="Basic and acidic residues" evidence="1">
    <location>
        <begin position="28"/>
        <end position="41"/>
    </location>
</feature>
<name>A0A5J4SGI1_9ZZZZ</name>
<comment type="caution">
    <text evidence="2">The sequence shown here is derived from an EMBL/GenBank/DDBJ whole genome shotgun (WGS) entry which is preliminary data.</text>
</comment>
<dbReference type="EMBL" id="SNRY01000180">
    <property type="protein sequence ID" value="KAA6345226.1"/>
    <property type="molecule type" value="Genomic_DNA"/>
</dbReference>
<evidence type="ECO:0000313" key="2">
    <source>
        <dbReference type="EMBL" id="KAA6345226.1"/>
    </source>
</evidence>
<reference evidence="2" key="1">
    <citation type="submission" date="2019-03" db="EMBL/GenBank/DDBJ databases">
        <title>Single cell metagenomics reveals metabolic interactions within the superorganism composed of flagellate Streblomastix strix and complex community of Bacteroidetes bacteria on its surface.</title>
        <authorList>
            <person name="Treitli S.C."/>
            <person name="Kolisko M."/>
            <person name="Husnik F."/>
            <person name="Keeling P."/>
            <person name="Hampl V."/>
        </authorList>
    </citation>
    <scope>NUCLEOTIDE SEQUENCE</scope>
    <source>
        <strain evidence="2">STM</strain>
    </source>
</reference>
<proteinExistence type="predicted"/>
<organism evidence="2">
    <name type="scientific">termite gut metagenome</name>
    <dbReference type="NCBI Taxonomy" id="433724"/>
    <lineage>
        <taxon>unclassified sequences</taxon>
        <taxon>metagenomes</taxon>
        <taxon>organismal metagenomes</taxon>
    </lineage>
</organism>
<gene>
    <name evidence="2" type="ORF">EZS27_007202</name>
</gene>
<evidence type="ECO:0008006" key="3">
    <source>
        <dbReference type="Google" id="ProtNLM"/>
    </source>
</evidence>